<evidence type="ECO:0000313" key="1">
    <source>
        <dbReference type="EMBL" id="KAI0087732.1"/>
    </source>
</evidence>
<comment type="caution">
    <text evidence="1">The sequence shown here is derived from an EMBL/GenBank/DDBJ whole genome shotgun (WGS) entry which is preliminary data.</text>
</comment>
<gene>
    <name evidence="1" type="ORF">BDY19DRAFT_219601</name>
</gene>
<protein>
    <submittedName>
        <fullName evidence="1">Uncharacterized protein</fullName>
    </submittedName>
</protein>
<name>A0ACB8U070_9APHY</name>
<dbReference type="Proteomes" id="UP001055072">
    <property type="component" value="Unassembled WGS sequence"/>
</dbReference>
<reference evidence="1" key="1">
    <citation type="journal article" date="2021" name="Environ. Microbiol.">
        <title>Gene family expansions and transcriptome signatures uncover fungal adaptations to wood decay.</title>
        <authorList>
            <person name="Hage H."/>
            <person name="Miyauchi S."/>
            <person name="Viragh M."/>
            <person name="Drula E."/>
            <person name="Min B."/>
            <person name="Chaduli D."/>
            <person name="Navarro D."/>
            <person name="Favel A."/>
            <person name="Norest M."/>
            <person name="Lesage-Meessen L."/>
            <person name="Balint B."/>
            <person name="Merenyi Z."/>
            <person name="de Eugenio L."/>
            <person name="Morin E."/>
            <person name="Martinez A.T."/>
            <person name="Baldrian P."/>
            <person name="Stursova M."/>
            <person name="Martinez M.J."/>
            <person name="Novotny C."/>
            <person name="Magnuson J.K."/>
            <person name="Spatafora J.W."/>
            <person name="Maurice S."/>
            <person name="Pangilinan J."/>
            <person name="Andreopoulos W."/>
            <person name="LaButti K."/>
            <person name="Hundley H."/>
            <person name="Na H."/>
            <person name="Kuo A."/>
            <person name="Barry K."/>
            <person name="Lipzen A."/>
            <person name="Henrissat B."/>
            <person name="Riley R."/>
            <person name="Ahrendt S."/>
            <person name="Nagy L.G."/>
            <person name="Grigoriev I.V."/>
            <person name="Martin F."/>
            <person name="Rosso M.N."/>
        </authorList>
    </citation>
    <scope>NUCLEOTIDE SEQUENCE</scope>
    <source>
        <strain evidence="1">CBS 384.51</strain>
    </source>
</reference>
<accession>A0ACB8U070</accession>
<dbReference type="EMBL" id="MU274916">
    <property type="protein sequence ID" value="KAI0087732.1"/>
    <property type="molecule type" value="Genomic_DNA"/>
</dbReference>
<organism evidence="1 2">
    <name type="scientific">Irpex rosettiformis</name>
    <dbReference type="NCBI Taxonomy" id="378272"/>
    <lineage>
        <taxon>Eukaryota</taxon>
        <taxon>Fungi</taxon>
        <taxon>Dikarya</taxon>
        <taxon>Basidiomycota</taxon>
        <taxon>Agaricomycotina</taxon>
        <taxon>Agaricomycetes</taxon>
        <taxon>Polyporales</taxon>
        <taxon>Irpicaceae</taxon>
        <taxon>Irpex</taxon>
    </lineage>
</organism>
<sequence length="176" mass="19312">MPRGPKSLRGGGTVSNHTTCTVARTTRYQSTGTMTKSAVDAFRSCIGIGLLLTTWKDMKFQEFAAAHVSLLLRHQQYSGTPGAIFRTRADEGLLLPLRGGVILVDEHFFPSVGDKVAYSATLSGYTVACLAKESLLHPCDAGNGMGLFLSRRYQVRHVTAHPLSYDFCMWHPVQYS</sequence>
<proteinExistence type="predicted"/>
<keyword evidence="2" id="KW-1185">Reference proteome</keyword>
<evidence type="ECO:0000313" key="2">
    <source>
        <dbReference type="Proteomes" id="UP001055072"/>
    </source>
</evidence>